<proteinExistence type="predicted"/>
<dbReference type="RefSeq" id="WP_007241212.1">
    <property type="nucleotide sequence ID" value="NZ_BAFB01000256.1"/>
</dbReference>
<dbReference type="OrthoDB" id="4560819at2"/>
<dbReference type="EMBL" id="BAFB01000256">
    <property type="protein sequence ID" value="GAB37057.1"/>
    <property type="molecule type" value="Genomic_DNA"/>
</dbReference>
<dbReference type="Proteomes" id="UP000005038">
    <property type="component" value="Unassembled WGS sequence"/>
</dbReference>
<name>H5TU99_GORO1</name>
<comment type="caution">
    <text evidence="1">The sequence shown here is derived from an EMBL/GenBank/DDBJ whole genome shotgun (WGS) entry which is preliminary data.</text>
</comment>
<reference evidence="1" key="1">
    <citation type="submission" date="2012-02" db="EMBL/GenBank/DDBJ databases">
        <title>Whole genome shotgun sequence of Gordonia otitidis NBRC 100426.</title>
        <authorList>
            <person name="Yoshida I."/>
            <person name="Hosoyama A."/>
            <person name="Tsuchikane K."/>
            <person name="Katsumata H."/>
            <person name="Yamazaki S."/>
            <person name="Fujita N."/>
        </authorList>
    </citation>
    <scope>NUCLEOTIDE SEQUENCE [LARGE SCALE GENOMIC DNA]</scope>
    <source>
        <strain evidence="1">NBRC 100426</strain>
    </source>
</reference>
<evidence type="ECO:0000313" key="2">
    <source>
        <dbReference type="Proteomes" id="UP000005038"/>
    </source>
</evidence>
<dbReference type="AlphaFoldDB" id="H5TU99"/>
<evidence type="ECO:0000313" key="1">
    <source>
        <dbReference type="EMBL" id="GAB37057.1"/>
    </source>
</evidence>
<dbReference type="STRING" id="1108044.GOOTI_256_00250"/>
<sequence length="116" mass="11840">MSPSDLVPDFVTKTADSIHDQLRFGVDADEITSMAACWRAQGSAVADIELGALSAATGSESSVVAALHSAHSAASPTLASVATRLRTLGNHLRTFNDSTTAGDAAAAASLRSLAER</sequence>
<keyword evidence="2" id="KW-1185">Reference proteome</keyword>
<gene>
    <name evidence="1" type="ORF">GOOTI_256_00250</name>
</gene>
<accession>H5TU99</accession>
<protein>
    <submittedName>
        <fullName evidence="1">Uncharacterized protein</fullName>
    </submittedName>
</protein>
<organism evidence="1 2">
    <name type="scientific">Gordonia otitidis (strain DSM 44809 / CCUG 52243 / JCM 12355 / NBRC 100426 / IFM 10032)</name>
    <dbReference type="NCBI Taxonomy" id="1108044"/>
    <lineage>
        <taxon>Bacteria</taxon>
        <taxon>Bacillati</taxon>
        <taxon>Actinomycetota</taxon>
        <taxon>Actinomycetes</taxon>
        <taxon>Mycobacteriales</taxon>
        <taxon>Gordoniaceae</taxon>
        <taxon>Gordonia</taxon>
    </lineage>
</organism>